<evidence type="ECO:0000313" key="3">
    <source>
        <dbReference type="Proteomes" id="UP001501436"/>
    </source>
</evidence>
<feature type="domain" description="Macro" evidence="1">
    <location>
        <begin position="1"/>
        <end position="176"/>
    </location>
</feature>
<name>A0ABP9G681_9SPHI</name>
<dbReference type="Proteomes" id="UP001501436">
    <property type="component" value="Unassembled WGS sequence"/>
</dbReference>
<organism evidence="2 3">
    <name type="scientific">Mucilaginibacter defluvii</name>
    <dbReference type="NCBI Taxonomy" id="1196019"/>
    <lineage>
        <taxon>Bacteria</taxon>
        <taxon>Pseudomonadati</taxon>
        <taxon>Bacteroidota</taxon>
        <taxon>Sphingobacteriia</taxon>
        <taxon>Sphingobacteriales</taxon>
        <taxon>Sphingobacteriaceae</taxon>
        <taxon>Mucilaginibacter</taxon>
    </lineage>
</organism>
<evidence type="ECO:0000313" key="2">
    <source>
        <dbReference type="EMBL" id="GAA4928217.1"/>
    </source>
</evidence>
<dbReference type="PANTHER" id="PTHR11106">
    <property type="entry name" value="GANGLIOSIDE INDUCED DIFFERENTIATION ASSOCIATED PROTEIN 2-RELATED"/>
    <property type="match status" value="1"/>
</dbReference>
<sequence>MKDSRVEVVKGDITKQKVDAIVNAANTSLLGGGGVDGAIHRAGGKAILAECIKIRDRQGGCKTGEAVITTGGNLPARYVIHTVGPVWSSVNADKAATLLANAYLNSLKLAAKNGVRTIAFPNISTGIYHFPKQEAAAIAIETVADFLSTDTTISKVLFVCFDDDNYDLYQQRLGNS</sequence>
<dbReference type="PROSITE" id="PS51154">
    <property type="entry name" value="MACRO"/>
    <property type="match status" value="1"/>
</dbReference>
<dbReference type="Pfam" id="PF01661">
    <property type="entry name" value="Macro"/>
    <property type="match status" value="1"/>
</dbReference>
<dbReference type="SMART" id="SM00506">
    <property type="entry name" value="A1pp"/>
    <property type="match status" value="1"/>
</dbReference>
<protein>
    <submittedName>
        <fullName evidence="2">O-acetyl-ADP-ribose deacetylase</fullName>
    </submittedName>
</protein>
<dbReference type="RefSeq" id="WP_345333529.1">
    <property type="nucleotide sequence ID" value="NZ_BAABJI010000004.1"/>
</dbReference>
<reference evidence="3" key="1">
    <citation type="journal article" date="2019" name="Int. J. Syst. Evol. Microbiol.">
        <title>The Global Catalogue of Microorganisms (GCM) 10K type strain sequencing project: providing services to taxonomists for standard genome sequencing and annotation.</title>
        <authorList>
            <consortium name="The Broad Institute Genomics Platform"/>
            <consortium name="The Broad Institute Genome Sequencing Center for Infectious Disease"/>
            <person name="Wu L."/>
            <person name="Ma J."/>
        </authorList>
    </citation>
    <scope>NUCLEOTIDE SEQUENCE [LARGE SCALE GENOMIC DNA]</scope>
    <source>
        <strain evidence="3">JCM 18283</strain>
    </source>
</reference>
<dbReference type="PANTHER" id="PTHR11106:SF27">
    <property type="entry name" value="MACRO DOMAIN-CONTAINING PROTEIN"/>
    <property type="match status" value="1"/>
</dbReference>
<gene>
    <name evidence="2" type="ORF">GCM10023313_36050</name>
</gene>
<dbReference type="SUPFAM" id="SSF52949">
    <property type="entry name" value="Macro domain-like"/>
    <property type="match status" value="1"/>
</dbReference>
<proteinExistence type="predicted"/>
<evidence type="ECO:0000259" key="1">
    <source>
        <dbReference type="PROSITE" id="PS51154"/>
    </source>
</evidence>
<dbReference type="InterPro" id="IPR002589">
    <property type="entry name" value="Macro_dom"/>
</dbReference>
<dbReference type="InterPro" id="IPR043472">
    <property type="entry name" value="Macro_dom-like"/>
</dbReference>
<accession>A0ABP9G681</accession>
<dbReference type="NCBIfam" id="NF001664">
    <property type="entry name" value="PRK00431.1-6"/>
    <property type="match status" value="1"/>
</dbReference>
<dbReference type="EMBL" id="BAABJI010000004">
    <property type="protein sequence ID" value="GAA4928217.1"/>
    <property type="molecule type" value="Genomic_DNA"/>
</dbReference>
<comment type="caution">
    <text evidence="2">The sequence shown here is derived from an EMBL/GenBank/DDBJ whole genome shotgun (WGS) entry which is preliminary data.</text>
</comment>
<dbReference type="CDD" id="cd02908">
    <property type="entry name" value="Macro_OAADPr_deacetylase"/>
    <property type="match status" value="1"/>
</dbReference>
<dbReference type="Gene3D" id="3.40.220.10">
    <property type="entry name" value="Leucine Aminopeptidase, subunit E, domain 1"/>
    <property type="match status" value="1"/>
</dbReference>
<keyword evidence="3" id="KW-1185">Reference proteome</keyword>